<keyword evidence="3 5" id="KW-0862">Zinc</keyword>
<dbReference type="GO" id="GO:0008270">
    <property type="term" value="F:zinc ion binding"/>
    <property type="evidence" value="ECO:0007669"/>
    <property type="project" value="InterPro"/>
</dbReference>
<dbReference type="AlphaFoldDB" id="A0A2A9ELF1"/>
<accession>A0A2A9ELF1</accession>
<dbReference type="InterPro" id="IPR013149">
    <property type="entry name" value="ADH-like_C"/>
</dbReference>
<evidence type="ECO:0000256" key="2">
    <source>
        <dbReference type="ARBA" id="ARBA00022723"/>
    </source>
</evidence>
<dbReference type="Pfam" id="PF00107">
    <property type="entry name" value="ADH_zinc_N"/>
    <property type="match status" value="1"/>
</dbReference>
<dbReference type="InterPro" id="IPR020843">
    <property type="entry name" value="ER"/>
</dbReference>
<feature type="domain" description="Enoyl reductase (ER)" evidence="6">
    <location>
        <begin position="7"/>
        <end position="347"/>
    </location>
</feature>
<comment type="similarity">
    <text evidence="5">Belongs to the zinc-containing alcohol dehydrogenase family.</text>
</comment>
<name>A0A2A9ELF1_9MICO</name>
<evidence type="ECO:0000313" key="8">
    <source>
        <dbReference type="Proteomes" id="UP000222106"/>
    </source>
</evidence>
<dbReference type="OrthoDB" id="241504at2"/>
<reference evidence="7 8" key="1">
    <citation type="submission" date="2017-10" db="EMBL/GenBank/DDBJ databases">
        <title>Sequencing the genomes of 1000 actinobacteria strains.</title>
        <authorList>
            <person name="Klenk H.-P."/>
        </authorList>
    </citation>
    <scope>NUCLEOTIDE SEQUENCE [LARGE SCALE GENOMIC DNA]</scope>
    <source>
        <strain evidence="7 8">DSM 21838</strain>
    </source>
</reference>
<gene>
    <name evidence="7" type="ORF">ATJ97_2437</name>
</gene>
<dbReference type="Gene3D" id="3.40.50.720">
    <property type="entry name" value="NAD(P)-binding Rossmann-like Domain"/>
    <property type="match status" value="1"/>
</dbReference>
<dbReference type="InterPro" id="IPR036291">
    <property type="entry name" value="NAD(P)-bd_dom_sf"/>
</dbReference>
<evidence type="ECO:0000256" key="4">
    <source>
        <dbReference type="ARBA" id="ARBA00023002"/>
    </source>
</evidence>
<keyword evidence="2 5" id="KW-0479">Metal-binding</keyword>
<evidence type="ECO:0000256" key="5">
    <source>
        <dbReference type="RuleBase" id="RU361277"/>
    </source>
</evidence>
<evidence type="ECO:0000259" key="6">
    <source>
        <dbReference type="SMART" id="SM00829"/>
    </source>
</evidence>
<keyword evidence="4" id="KW-0560">Oxidoreductase</keyword>
<evidence type="ECO:0000256" key="3">
    <source>
        <dbReference type="ARBA" id="ARBA00022833"/>
    </source>
</evidence>
<dbReference type="RefSeq" id="WP_098483932.1">
    <property type="nucleotide sequence ID" value="NZ_PDJI01000004.1"/>
</dbReference>
<dbReference type="InterPro" id="IPR011032">
    <property type="entry name" value="GroES-like_sf"/>
</dbReference>
<dbReference type="Proteomes" id="UP000222106">
    <property type="component" value="Unassembled WGS sequence"/>
</dbReference>
<protein>
    <recommendedName>
        <fullName evidence="6">Enoyl reductase (ER) domain-containing protein</fullName>
    </recommendedName>
</protein>
<organism evidence="7 8">
    <name type="scientific">Georgenia soli</name>
    <dbReference type="NCBI Taxonomy" id="638953"/>
    <lineage>
        <taxon>Bacteria</taxon>
        <taxon>Bacillati</taxon>
        <taxon>Actinomycetota</taxon>
        <taxon>Actinomycetes</taxon>
        <taxon>Micrococcales</taxon>
        <taxon>Bogoriellaceae</taxon>
        <taxon>Georgenia</taxon>
    </lineage>
</organism>
<dbReference type="InterPro" id="IPR013154">
    <property type="entry name" value="ADH-like_N"/>
</dbReference>
<evidence type="ECO:0000313" key="7">
    <source>
        <dbReference type="EMBL" id="PFG39917.1"/>
    </source>
</evidence>
<dbReference type="EMBL" id="PDJI01000004">
    <property type="protein sequence ID" value="PFG39917.1"/>
    <property type="molecule type" value="Genomic_DNA"/>
</dbReference>
<dbReference type="SUPFAM" id="SSF50129">
    <property type="entry name" value="GroES-like"/>
    <property type="match status" value="1"/>
</dbReference>
<comment type="caution">
    <text evidence="7">The sequence shown here is derived from an EMBL/GenBank/DDBJ whole genome shotgun (WGS) entry which is preliminary data.</text>
</comment>
<dbReference type="InterPro" id="IPR002328">
    <property type="entry name" value="ADH_Zn_CS"/>
</dbReference>
<proteinExistence type="inferred from homology"/>
<dbReference type="PROSITE" id="PS00059">
    <property type="entry name" value="ADH_ZINC"/>
    <property type="match status" value="1"/>
</dbReference>
<sequence>MLATTIHAPGDIRLEEVPDPHVLLPTDAVVRVSAACVCGSDLWRYRGVVPVNRPGRIGHEFVGVVTDVGDEVGTVTPGDFVIAPFSYSCGTCVNCRNGVQTSCVRGGFWAGRDRDDLPVDGGQGEQVRVPLADGTLVRTPEVPDDALLPGLLALTDVMGTGHHAAVRGGVRPGSVVAVVGDGAVGLCAVLAARRLGAERIVIFSRHPDRQDIARGFGVDDVITTRGDEGVEELQTLLDAPGADVVLEAVGNQDSMEQAVAAARPGGSVGYVGVPNGITELPMRAMFNRNVGLAGGVAPVRAYLEELLPEVLDGRLSPGAVFDRTVPLSDVGEAYAAMDRRQAVKVMLRP</sequence>
<dbReference type="SMART" id="SM00829">
    <property type="entry name" value="PKS_ER"/>
    <property type="match status" value="1"/>
</dbReference>
<dbReference type="GO" id="GO:0016491">
    <property type="term" value="F:oxidoreductase activity"/>
    <property type="evidence" value="ECO:0007669"/>
    <property type="project" value="UniProtKB-KW"/>
</dbReference>
<dbReference type="PANTHER" id="PTHR42813:SF2">
    <property type="entry name" value="DEHYDROGENASE, ZINC-CONTAINING, PUTATIVE (AFU_ORTHOLOGUE AFUA_2G02810)-RELATED"/>
    <property type="match status" value="1"/>
</dbReference>
<dbReference type="Gene3D" id="3.90.180.10">
    <property type="entry name" value="Medium-chain alcohol dehydrogenases, catalytic domain"/>
    <property type="match status" value="1"/>
</dbReference>
<dbReference type="PANTHER" id="PTHR42813">
    <property type="entry name" value="ZINC-TYPE ALCOHOL DEHYDROGENASE-LIKE"/>
    <property type="match status" value="1"/>
</dbReference>
<dbReference type="Pfam" id="PF08240">
    <property type="entry name" value="ADH_N"/>
    <property type="match status" value="1"/>
</dbReference>
<evidence type="ECO:0000256" key="1">
    <source>
        <dbReference type="ARBA" id="ARBA00001947"/>
    </source>
</evidence>
<dbReference type="CDD" id="cd08287">
    <property type="entry name" value="FDH_like_ADH3"/>
    <property type="match status" value="1"/>
</dbReference>
<comment type="cofactor">
    <cofactor evidence="1 5">
        <name>Zn(2+)</name>
        <dbReference type="ChEBI" id="CHEBI:29105"/>
    </cofactor>
</comment>
<keyword evidence="8" id="KW-1185">Reference proteome</keyword>
<dbReference type="SUPFAM" id="SSF51735">
    <property type="entry name" value="NAD(P)-binding Rossmann-fold domains"/>
    <property type="match status" value="1"/>
</dbReference>